<protein>
    <recommendedName>
        <fullName evidence="4">Lipoprotein</fullName>
    </recommendedName>
</protein>
<evidence type="ECO:0000313" key="2">
    <source>
        <dbReference type="EMBL" id="DAB35778.1"/>
    </source>
</evidence>
<dbReference type="STRING" id="366522.GCA_001548055_01994"/>
<feature type="signal peptide" evidence="1">
    <location>
        <begin position="1"/>
        <end position="22"/>
    </location>
</feature>
<proteinExistence type="predicted"/>
<dbReference type="AlphaFoldDB" id="A0A2D3W5T8"/>
<reference evidence="2 3" key="1">
    <citation type="journal article" date="2017" name="Front. Microbiol.">
        <title>Comparative Genomic Analysis of the Class Epsilonproteobacteria and Proposed Reclassification to Epsilonbacteraeota (phyl. nov.).</title>
        <authorList>
            <person name="Waite D.W."/>
            <person name="Vanwonterghem I."/>
            <person name="Rinke C."/>
            <person name="Parks D.H."/>
            <person name="Zhang Y."/>
            <person name="Takai K."/>
            <person name="Sievert S.M."/>
            <person name="Simon J."/>
            <person name="Campbell B.J."/>
            <person name="Hanson T.E."/>
            <person name="Woyke T."/>
            <person name="Klotz M.G."/>
            <person name="Hugenholtz P."/>
        </authorList>
    </citation>
    <scope>NUCLEOTIDE SEQUENCE [LARGE SCALE GENOMIC DNA]</scope>
    <source>
        <strain evidence="2">UBA11420</strain>
    </source>
</reference>
<organism evidence="2 3">
    <name type="scientific">Sulfurospirillum cavolei</name>
    <dbReference type="NCBI Taxonomy" id="366522"/>
    <lineage>
        <taxon>Bacteria</taxon>
        <taxon>Pseudomonadati</taxon>
        <taxon>Campylobacterota</taxon>
        <taxon>Epsilonproteobacteria</taxon>
        <taxon>Campylobacterales</taxon>
        <taxon>Sulfurospirillaceae</taxon>
        <taxon>Sulfurospirillum</taxon>
    </lineage>
</organism>
<evidence type="ECO:0000256" key="1">
    <source>
        <dbReference type="SAM" id="SignalP"/>
    </source>
</evidence>
<comment type="caution">
    <text evidence="2">The sequence shown here is derived from an EMBL/GenBank/DDBJ whole genome shotgun (WGS) entry which is preliminary data.</text>
</comment>
<name>A0A2D3W5T8_9BACT</name>
<sequence>MQHRVYRFMGIALISFSMFGCASKLVDAENEKVLDYSMTNSKKLEIVNSATSKTFVTVTYLNPLTHEDVNQESEKFIVGTYLATGDGPTLPIMLQNFKINGQKALSVTPLEQGDLLLKLVPSSNGWTKYVLVEAPKTETIKMEISFENDRSQRVSATFQKDF</sequence>
<evidence type="ECO:0008006" key="4">
    <source>
        <dbReference type="Google" id="ProtNLM"/>
    </source>
</evidence>
<feature type="chain" id="PRO_5013777012" description="Lipoprotein" evidence="1">
    <location>
        <begin position="23"/>
        <end position="162"/>
    </location>
</feature>
<evidence type="ECO:0000313" key="3">
    <source>
        <dbReference type="Proteomes" id="UP000231638"/>
    </source>
</evidence>
<gene>
    <name evidence="2" type="ORF">CFH80_08365</name>
</gene>
<dbReference type="PROSITE" id="PS51257">
    <property type="entry name" value="PROKAR_LIPOPROTEIN"/>
    <property type="match status" value="1"/>
</dbReference>
<accession>A0A2D3W5T8</accession>
<dbReference type="Proteomes" id="UP000231638">
    <property type="component" value="Unassembled WGS sequence"/>
</dbReference>
<dbReference type="EMBL" id="DLUG01000217">
    <property type="protein sequence ID" value="DAB35778.1"/>
    <property type="molecule type" value="Genomic_DNA"/>
</dbReference>
<keyword evidence="1" id="KW-0732">Signal</keyword>